<dbReference type="CAZy" id="GH13">
    <property type="family name" value="Glycoside Hydrolase Family 13"/>
</dbReference>
<dbReference type="InterPro" id="IPR006048">
    <property type="entry name" value="A-amylase/branching_C"/>
</dbReference>
<dbReference type="SUPFAM" id="SSF51011">
    <property type="entry name" value="Glycosyl hydrolase domain"/>
    <property type="match status" value="1"/>
</dbReference>
<proteinExistence type="evidence at transcript level"/>
<organism evidence="2">
    <name type="scientific">Acyrthosiphon pisum</name>
    <name type="common">Pea aphid</name>
    <dbReference type="NCBI Taxonomy" id="7029"/>
    <lineage>
        <taxon>Eukaryota</taxon>
        <taxon>Metazoa</taxon>
        <taxon>Ecdysozoa</taxon>
        <taxon>Arthropoda</taxon>
        <taxon>Hexapoda</taxon>
        <taxon>Insecta</taxon>
        <taxon>Pterygota</taxon>
        <taxon>Neoptera</taxon>
        <taxon>Paraneoptera</taxon>
        <taxon>Hemiptera</taxon>
        <taxon>Sternorrhyncha</taxon>
        <taxon>Aphidomorpha</taxon>
        <taxon>Aphidoidea</taxon>
        <taxon>Aphididae</taxon>
        <taxon>Macrosiphini</taxon>
        <taxon>Acyrthosiphon</taxon>
    </lineage>
</organism>
<dbReference type="GO" id="GO:0005737">
    <property type="term" value="C:cytoplasm"/>
    <property type="evidence" value="ECO:0007669"/>
    <property type="project" value="TreeGrafter"/>
</dbReference>
<dbReference type="InterPro" id="IPR013780">
    <property type="entry name" value="Glyco_hydro_b"/>
</dbReference>
<dbReference type="AlphaFoldDB" id="C4WWD7"/>
<dbReference type="FunFam" id="2.60.40.1180:FF:000003">
    <property type="entry name" value="1,4-alpha-glucan-branching enzyme, chloroplastic/amyloplastic"/>
    <property type="match status" value="1"/>
</dbReference>
<dbReference type="OrthoDB" id="196493at2759"/>
<sequence>MAIPDMWIKLLKEVKDDDWNMGDIVHTLTNRRWMEKTVSYAESHDQALVGDKTVAFWLMDKEMYTHMAVSSDPSLIIDRGIALHKMIRLITNSLGGEAYLNFIGNEFGHPEWLDFPRDGNNSSYHYARRQWNLVDDESLKYKYLNNFDKSMNHLENKYGWLNDNPGYVSLKHEDDKIIAFERGGLLFVFNFHPTKSFTEYKIGLNLSGSLKIVLNSDNSEYGGHSRIDNNITYPTINGDWSGRQNHIFLYLPTRTALVFFTSN</sequence>
<gene>
    <name evidence="2" type="primary">ACYPI004887</name>
</gene>
<feature type="domain" description="Alpha-amylase/branching enzyme C-terminal all beta" evidence="1">
    <location>
        <begin position="167"/>
        <end position="259"/>
    </location>
</feature>
<accession>C4WWD7</accession>
<evidence type="ECO:0000313" key="2">
    <source>
        <dbReference type="EMBL" id="BAH72207.1"/>
    </source>
</evidence>
<protein>
    <submittedName>
        <fullName evidence="2">ACYPI004887 protein</fullName>
    </submittedName>
</protein>
<dbReference type="PANTHER" id="PTHR43651:SF3">
    <property type="entry name" value="1,4-ALPHA-GLUCAN-BRANCHING ENZYME"/>
    <property type="match status" value="1"/>
</dbReference>
<dbReference type="Pfam" id="PF02806">
    <property type="entry name" value="Alpha-amylase_C"/>
    <property type="match status" value="1"/>
</dbReference>
<dbReference type="GO" id="GO:0005978">
    <property type="term" value="P:glycogen biosynthetic process"/>
    <property type="evidence" value="ECO:0007669"/>
    <property type="project" value="TreeGrafter"/>
</dbReference>
<name>C4WWD7_ACYPI</name>
<dbReference type="EMBL" id="AK342010">
    <property type="protein sequence ID" value="BAH72207.1"/>
    <property type="molecule type" value="mRNA"/>
</dbReference>
<dbReference type="GO" id="GO:0003844">
    <property type="term" value="F:1,4-alpha-glucan branching enzyme activity"/>
    <property type="evidence" value="ECO:0007669"/>
    <property type="project" value="TreeGrafter"/>
</dbReference>
<dbReference type="Gene3D" id="3.20.20.80">
    <property type="entry name" value="Glycosidases"/>
    <property type="match status" value="1"/>
</dbReference>
<dbReference type="GO" id="GO:0043169">
    <property type="term" value="F:cation binding"/>
    <property type="evidence" value="ECO:0007669"/>
    <property type="project" value="InterPro"/>
</dbReference>
<evidence type="ECO:0000259" key="1">
    <source>
        <dbReference type="Pfam" id="PF02806"/>
    </source>
</evidence>
<dbReference type="InterPro" id="IPR017853">
    <property type="entry name" value="GH"/>
</dbReference>
<dbReference type="PANTHER" id="PTHR43651">
    <property type="entry name" value="1,4-ALPHA-GLUCAN-BRANCHING ENZYME"/>
    <property type="match status" value="1"/>
</dbReference>
<dbReference type="Gene3D" id="2.60.40.1180">
    <property type="entry name" value="Golgi alpha-mannosidase II"/>
    <property type="match status" value="1"/>
</dbReference>
<dbReference type="SUPFAM" id="SSF51445">
    <property type="entry name" value="(Trans)glycosidases"/>
    <property type="match status" value="1"/>
</dbReference>
<reference evidence="2" key="1">
    <citation type="submission" date="2009-06" db="EMBL/GenBank/DDBJ databases">
        <title>A full-length cDNA resource of the pea aphid, Acyrthosiphon pisum.</title>
        <authorList>
            <person name="Shigenobu S."/>
            <person name="Nakabachi A."/>
            <person name="Richards S."/>
        </authorList>
    </citation>
    <scope>NUCLEOTIDE SEQUENCE</scope>
    <source>
        <strain evidence="2">LSR1</strain>
        <tissue evidence="2">Whole body</tissue>
    </source>
</reference>